<organism evidence="1 2">
    <name type="scientific">Bacteroides uniformis</name>
    <dbReference type="NCBI Taxonomy" id="820"/>
    <lineage>
        <taxon>Bacteria</taxon>
        <taxon>Pseudomonadati</taxon>
        <taxon>Bacteroidota</taxon>
        <taxon>Bacteroidia</taxon>
        <taxon>Bacteroidales</taxon>
        <taxon>Bacteroidaceae</taxon>
        <taxon>Bacteroides</taxon>
    </lineage>
</organism>
<evidence type="ECO:0000313" key="2">
    <source>
        <dbReference type="Proteomes" id="UP000487989"/>
    </source>
</evidence>
<reference evidence="1 2" key="1">
    <citation type="journal article" date="2019" name="Nat. Med.">
        <title>A library of human gut bacterial isolates paired with longitudinal multiomics data enables mechanistic microbiome research.</title>
        <authorList>
            <person name="Poyet M."/>
            <person name="Groussin M."/>
            <person name="Gibbons S.M."/>
            <person name="Avila-Pacheco J."/>
            <person name="Jiang X."/>
            <person name="Kearney S.M."/>
            <person name="Perrotta A.R."/>
            <person name="Berdy B."/>
            <person name="Zhao S."/>
            <person name="Lieberman T.D."/>
            <person name="Swanson P.K."/>
            <person name="Smith M."/>
            <person name="Roesemann S."/>
            <person name="Alexander J.E."/>
            <person name="Rich S.A."/>
            <person name="Livny J."/>
            <person name="Vlamakis H."/>
            <person name="Clish C."/>
            <person name="Bullock K."/>
            <person name="Deik A."/>
            <person name="Scott J."/>
            <person name="Pierce K.A."/>
            <person name="Xavier R.J."/>
            <person name="Alm E.J."/>
        </authorList>
    </citation>
    <scope>NUCLEOTIDE SEQUENCE [LARGE SCALE GENOMIC DNA]</scope>
    <source>
        <strain evidence="1 2">BIOML-A3</strain>
    </source>
</reference>
<comment type="caution">
    <text evidence="1">The sequence shown here is derived from an EMBL/GenBank/DDBJ whole genome shotgun (WGS) entry which is preliminary data.</text>
</comment>
<gene>
    <name evidence="1" type="ORF">GAP48_20865</name>
</gene>
<dbReference type="Proteomes" id="UP000487989">
    <property type="component" value="Unassembled WGS sequence"/>
</dbReference>
<dbReference type="AlphaFoldDB" id="A0A7J5IGU2"/>
<sequence>MKHKLLTESLSFTVGMGFSALPAVAQQSPASTEVKPNVIIINVDDLGYGDIGCYGATKVKTP</sequence>
<dbReference type="EMBL" id="WCTJ01000058">
    <property type="protein sequence ID" value="KAB4246814.1"/>
    <property type="molecule type" value="Genomic_DNA"/>
</dbReference>
<feature type="non-terminal residue" evidence="1">
    <location>
        <position position="62"/>
    </location>
</feature>
<accession>A0A7J5IGU2</accession>
<proteinExistence type="predicted"/>
<name>A0A7J5IGU2_BACUN</name>
<dbReference type="SUPFAM" id="SSF53649">
    <property type="entry name" value="Alkaline phosphatase-like"/>
    <property type="match status" value="1"/>
</dbReference>
<evidence type="ECO:0000313" key="1">
    <source>
        <dbReference type="EMBL" id="KAB4246814.1"/>
    </source>
</evidence>
<protein>
    <submittedName>
        <fullName evidence="1">Arylsulfatase</fullName>
    </submittedName>
</protein>
<dbReference type="InterPro" id="IPR017850">
    <property type="entry name" value="Alkaline_phosphatase_core_sf"/>
</dbReference>
<dbReference type="Gene3D" id="3.40.720.10">
    <property type="entry name" value="Alkaline Phosphatase, subunit A"/>
    <property type="match status" value="1"/>
</dbReference>